<dbReference type="GO" id="GO:0005886">
    <property type="term" value="C:plasma membrane"/>
    <property type="evidence" value="ECO:0007669"/>
    <property type="project" value="InterPro"/>
</dbReference>
<sequence length="995" mass="108021">MSMHFPPATPLAVILFIALAFLVISTISTPVVKQIPLAIVNNVHFGVLGYCYDNGECSKYQIGYDTNKFFNSEVDSGQFSLPLHVRHRLSSLLIVHPIAAFLTLVDFLLALAAHFHSPSHSPRYLLAMIILIFPTLLVTLLAFLVDILVFVPNMRWGSWIVLASTILLCISWVVTCSMRRMLVSRRATQKRLDQHLVEGNQSVAAASAVNAQQAQAEAAFKEVAVNATGVENDHSFGIRRGDSVISDQNALLPMATNDASGAPPNLQPIGSYNSYANGTSNAINGGYDQNPARYEGLGYLANPPEPWDNRRYESYPMDTFGDAGGINEYGSAARYYSSPRAMSPAYNQSTPPPRVTSPMGMQGAGRGGPGGYMARSPSVPSSSGSRGMPLPPGAAGSGGKRTPSVGGRTSRNGGSVNDYPRNSPGPAPGMMRQPTLPQVDHSASPVSPYRQRRTNSGNINFSRPASPSRVQRQRNPHFSTSPAASPAPNYQQQTMAMGGTPMINVDSSNTSGHEHVDSFHAVNDPGYSNYYEDVEPRFASEAEMDLPRNLQPGSPSGEFTSNVTDTPEKLNTLETLDTPDHSAGDNAPDDADGVLPFLEHYKDDNDGDECGHARGDVHFQENETVEVQPDTNAGAISRSASNAQETGTLLARRPAESQSLNITDSTDTNATTASGIEITSASAATMNTGMSMVTSSFSTPEFPPYPPPHHYGPAPIPPVHRQSATGLMHVRPVKSFALPRVHSPTPNDEESKHQRWASSGIYSESSRLPPQGHLPQSFSYGSMPYHPHTGYLGPGHGHGYRRGSLTMSPPPLDSPPSQAQDFPPLSPPPLPSPGYGYNFPPPSPSFDQLERCRTVYSHSPSPSLSSHFTSISQREINPRWRPEYDNQPQYLHLPPYNNNNNHNHNRAPANSRPGAMSPRDQLRWRLEQQQQIQQGIQSRGKRDRLDVLLEGNPDFELVVGKEARQREAKRGGLLSQRVPADKEVLCGTGGMGRVK</sequence>
<accession>A0A162IL95</accession>
<comment type="subcellular location">
    <subcellularLocation>
        <location evidence="1">Membrane</location>
        <topology evidence="1">Multi-pass membrane protein</topology>
    </subcellularLocation>
</comment>
<evidence type="ECO:0000256" key="3">
    <source>
        <dbReference type="ARBA" id="ARBA00022989"/>
    </source>
</evidence>
<feature type="region of interest" description="Disordered" evidence="5">
    <location>
        <begin position="738"/>
        <end position="834"/>
    </location>
</feature>
<dbReference type="PANTHER" id="PTHR28013:SF3">
    <property type="entry name" value="PROTEIN DCV1-RELATED"/>
    <property type="match status" value="1"/>
</dbReference>
<feature type="compositionally biased region" description="Polar residues" evidence="5">
    <location>
        <begin position="476"/>
        <end position="494"/>
    </location>
</feature>
<dbReference type="InterPro" id="IPR051380">
    <property type="entry name" value="pH-response_reg_palI/RIM9"/>
</dbReference>
<reference evidence="8 9" key="1">
    <citation type="journal article" date="2016" name="Genome Biol. Evol.">
        <title>Divergent and convergent evolution of fungal pathogenicity.</title>
        <authorList>
            <person name="Shang Y."/>
            <person name="Xiao G."/>
            <person name="Zheng P."/>
            <person name="Cen K."/>
            <person name="Zhan S."/>
            <person name="Wang C."/>
        </authorList>
    </citation>
    <scope>NUCLEOTIDE SEQUENCE [LARGE SCALE GENOMIC DNA]</scope>
    <source>
        <strain evidence="8 9">ARSEF 7405</strain>
    </source>
</reference>
<dbReference type="Proteomes" id="UP000242877">
    <property type="component" value="Unassembled WGS sequence"/>
</dbReference>
<keyword evidence="2 6" id="KW-0812">Transmembrane</keyword>
<feature type="transmembrane region" description="Helical" evidence="6">
    <location>
        <begin position="156"/>
        <end position="176"/>
    </location>
</feature>
<evidence type="ECO:0000256" key="4">
    <source>
        <dbReference type="ARBA" id="ARBA00023136"/>
    </source>
</evidence>
<dbReference type="Pfam" id="PF06687">
    <property type="entry name" value="SUR7"/>
    <property type="match status" value="1"/>
</dbReference>
<feature type="region of interest" description="Disordered" evidence="5">
    <location>
        <begin position="343"/>
        <end position="494"/>
    </location>
</feature>
<name>A0A162IL95_9EURO</name>
<comment type="caution">
    <text evidence="8">The sequence shown here is derived from an EMBL/GenBank/DDBJ whole genome shotgun (WGS) entry which is preliminary data.</text>
</comment>
<feature type="chain" id="PRO_5007835492" evidence="7">
    <location>
        <begin position="29"/>
        <end position="995"/>
    </location>
</feature>
<keyword evidence="9" id="KW-1185">Reference proteome</keyword>
<proteinExistence type="predicted"/>
<dbReference type="InterPro" id="IPR009571">
    <property type="entry name" value="SUR7/Rim9-like_fungi"/>
</dbReference>
<evidence type="ECO:0000256" key="7">
    <source>
        <dbReference type="SAM" id="SignalP"/>
    </source>
</evidence>
<feature type="region of interest" description="Disordered" evidence="5">
    <location>
        <begin position="651"/>
        <end position="674"/>
    </location>
</feature>
<feature type="compositionally biased region" description="Low complexity" evidence="5">
    <location>
        <begin position="372"/>
        <end position="387"/>
    </location>
</feature>
<evidence type="ECO:0000256" key="1">
    <source>
        <dbReference type="ARBA" id="ARBA00004141"/>
    </source>
</evidence>
<dbReference type="OrthoDB" id="2354757at2759"/>
<feature type="compositionally biased region" description="Polar residues" evidence="5">
    <location>
        <begin position="756"/>
        <end position="780"/>
    </location>
</feature>
<organism evidence="8 9">
    <name type="scientific">Ascosphaera apis ARSEF 7405</name>
    <dbReference type="NCBI Taxonomy" id="392613"/>
    <lineage>
        <taxon>Eukaryota</taxon>
        <taxon>Fungi</taxon>
        <taxon>Dikarya</taxon>
        <taxon>Ascomycota</taxon>
        <taxon>Pezizomycotina</taxon>
        <taxon>Eurotiomycetes</taxon>
        <taxon>Eurotiomycetidae</taxon>
        <taxon>Onygenales</taxon>
        <taxon>Ascosphaeraceae</taxon>
        <taxon>Ascosphaera</taxon>
    </lineage>
</organism>
<feature type="compositionally biased region" description="Low complexity" evidence="5">
    <location>
        <begin position="661"/>
        <end position="674"/>
    </location>
</feature>
<dbReference type="GO" id="GO:0032153">
    <property type="term" value="C:cell division site"/>
    <property type="evidence" value="ECO:0007669"/>
    <property type="project" value="TreeGrafter"/>
</dbReference>
<keyword evidence="4 6" id="KW-0472">Membrane</keyword>
<evidence type="ECO:0000256" key="2">
    <source>
        <dbReference type="ARBA" id="ARBA00022692"/>
    </source>
</evidence>
<feature type="region of interest" description="Disordered" evidence="5">
    <location>
        <begin position="881"/>
        <end position="917"/>
    </location>
</feature>
<dbReference type="AlphaFoldDB" id="A0A162IL95"/>
<dbReference type="PANTHER" id="PTHR28013">
    <property type="entry name" value="PROTEIN DCV1-RELATED"/>
    <property type="match status" value="1"/>
</dbReference>
<evidence type="ECO:0000313" key="8">
    <source>
        <dbReference type="EMBL" id="KZZ95772.1"/>
    </source>
</evidence>
<keyword evidence="7" id="KW-0732">Signal</keyword>
<dbReference type="GO" id="GO:0035838">
    <property type="term" value="C:growing cell tip"/>
    <property type="evidence" value="ECO:0007669"/>
    <property type="project" value="TreeGrafter"/>
</dbReference>
<evidence type="ECO:0000256" key="5">
    <source>
        <dbReference type="SAM" id="MobiDB-lite"/>
    </source>
</evidence>
<gene>
    <name evidence="8" type="ORF">AAP_01448</name>
</gene>
<feature type="transmembrane region" description="Helical" evidence="6">
    <location>
        <begin position="124"/>
        <end position="150"/>
    </location>
</feature>
<evidence type="ECO:0000313" key="9">
    <source>
        <dbReference type="Proteomes" id="UP000242877"/>
    </source>
</evidence>
<dbReference type="EMBL" id="AZGZ01000004">
    <property type="protein sequence ID" value="KZZ95772.1"/>
    <property type="molecule type" value="Genomic_DNA"/>
</dbReference>
<keyword evidence="3 6" id="KW-1133">Transmembrane helix</keyword>
<feature type="transmembrane region" description="Helical" evidence="6">
    <location>
        <begin position="89"/>
        <end position="112"/>
    </location>
</feature>
<protein>
    <submittedName>
        <fullName evidence="8">Actin cortical patch SUR7/pH-response regulator PalI</fullName>
    </submittedName>
</protein>
<dbReference type="VEuPathDB" id="FungiDB:AAP_01448"/>
<feature type="compositionally biased region" description="Gly residues" evidence="5">
    <location>
        <begin position="362"/>
        <end position="371"/>
    </location>
</feature>
<evidence type="ECO:0000256" key="6">
    <source>
        <dbReference type="SAM" id="Phobius"/>
    </source>
</evidence>
<feature type="signal peptide" evidence="7">
    <location>
        <begin position="1"/>
        <end position="28"/>
    </location>
</feature>
<feature type="compositionally biased region" description="Polar residues" evidence="5">
    <location>
        <begin position="454"/>
        <end position="470"/>
    </location>
</feature>